<dbReference type="AlphaFoldDB" id="A0A835FGV4"/>
<feature type="compositionally biased region" description="Acidic residues" evidence="2">
    <location>
        <begin position="134"/>
        <end position="153"/>
    </location>
</feature>
<feature type="compositionally biased region" description="Polar residues" evidence="2">
    <location>
        <begin position="83"/>
        <end position="95"/>
    </location>
</feature>
<sequence length="221" mass="24240">MDDHTAGGPHAHRPSPPPPPPSSDAGKRRRLPNVRLAGSIPPPSHLPHPRRIPIIPATRSRIPRHLQHQHDDNNNHSPHSEEPTQTLPKPSTTSGADDLREDLVLAAAFPRKPRVPAAVAAAVAERANGRAEETDAEMETETETEEYGEEEEEVADVAGWLWRMGMGRYAAAFQAHEVDAEVLPCLTMDDLRDMGIGAVGARRKLFCAIQRLATPPQPPRR</sequence>
<feature type="domain" description="SAM" evidence="3">
    <location>
        <begin position="152"/>
        <end position="215"/>
    </location>
</feature>
<dbReference type="Pfam" id="PF00536">
    <property type="entry name" value="SAM_1"/>
    <property type="match status" value="1"/>
</dbReference>
<dbReference type="Gene3D" id="1.10.150.50">
    <property type="entry name" value="Transcription Factor, Ets-1"/>
    <property type="match status" value="1"/>
</dbReference>
<dbReference type="CDD" id="cd09487">
    <property type="entry name" value="SAM_superfamily"/>
    <property type="match status" value="1"/>
</dbReference>
<reference evidence="4" key="1">
    <citation type="submission" date="2020-07" db="EMBL/GenBank/DDBJ databases">
        <title>Genome sequence and genetic diversity analysis of an under-domesticated orphan crop, white fonio (Digitaria exilis).</title>
        <authorList>
            <person name="Bennetzen J.L."/>
            <person name="Chen S."/>
            <person name="Ma X."/>
            <person name="Wang X."/>
            <person name="Yssel A.E.J."/>
            <person name="Chaluvadi S.R."/>
            <person name="Johnson M."/>
            <person name="Gangashetty P."/>
            <person name="Hamidou F."/>
            <person name="Sanogo M.D."/>
            <person name="Zwaenepoel A."/>
            <person name="Wallace J."/>
            <person name="Van De Peer Y."/>
            <person name="Van Deynze A."/>
        </authorList>
    </citation>
    <scope>NUCLEOTIDE SEQUENCE</scope>
    <source>
        <tissue evidence="4">Leaves</tissue>
    </source>
</reference>
<evidence type="ECO:0000259" key="3">
    <source>
        <dbReference type="PROSITE" id="PS50105"/>
    </source>
</evidence>
<evidence type="ECO:0000256" key="2">
    <source>
        <dbReference type="SAM" id="MobiDB-lite"/>
    </source>
</evidence>
<gene>
    <name evidence="4" type="ORF">HU200_011137</name>
</gene>
<dbReference type="EMBL" id="JACEFO010000821">
    <property type="protein sequence ID" value="KAF8756315.1"/>
    <property type="molecule type" value="Genomic_DNA"/>
</dbReference>
<protein>
    <recommendedName>
        <fullName evidence="3">SAM domain-containing protein</fullName>
    </recommendedName>
</protein>
<keyword evidence="1" id="KW-0677">Repeat</keyword>
<feature type="region of interest" description="Disordered" evidence="2">
    <location>
        <begin position="126"/>
        <end position="153"/>
    </location>
</feature>
<dbReference type="PANTHER" id="PTHR10627:SF63">
    <property type="entry name" value="SAM DOMAIN FAMILY PROTEIN"/>
    <property type="match status" value="1"/>
</dbReference>
<dbReference type="Proteomes" id="UP000636709">
    <property type="component" value="Unassembled WGS sequence"/>
</dbReference>
<dbReference type="SUPFAM" id="SSF47769">
    <property type="entry name" value="SAM/Pointed domain"/>
    <property type="match status" value="1"/>
</dbReference>
<feature type="compositionally biased region" description="Basic and acidic residues" evidence="2">
    <location>
        <begin position="68"/>
        <end position="82"/>
    </location>
</feature>
<organism evidence="4 5">
    <name type="scientific">Digitaria exilis</name>
    <dbReference type="NCBI Taxonomy" id="1010633"/>
    <lineage>
        <taxon>Eukaryota</taxon>
        <taxon>Viridiplantae</taxon>
        <taxon>Streptophyta</taxon>
        <taxon>Embryophyta</taxon>
        <taxon>Tracheophyta</taxon>
        <taxon>Spermatophyta</taxon>
        <taxon>Magnoliopsida</taxon>
        <taxon>Liliopsida</taxon>
        <taxon>Poales</taxon>
        <taxon>Poaceae</taxon>
        <taxon>PACMAD clade</taxon>
        <taxon>Panicoideae</taxon>
        <taxon>Panicodae</taxon>
        <taxon>Paniceae</taxon>
        <taxon>Anthephorinae</taxon>
        <taxon>Digitaria</taxon>
    </lineage>
</organism>
<dbReference type="PROSITE" id="PS50105">
    <property type="entry name" value="SAM_DOMAIN"/>
    <property type="match status" value="1"/>
</dbReference>
<feature type="region of interest" description="Disordered" evidence="2">
    <location>
        <begin position="1"/>
        <end position="96"/>
    </location>
</feature>
<proteinExistence type="predicted"/>
<evidence type="ECO:0000256" key="1">
    <source>
        <dbReference type="ARBA" id="ARBA00022737"/>
    </source>
</evidence>
<name>A0A835FGV4_9POAL</name>
<comment type="caution">
    <text evidence="4">The sequence shown here is derived from an EMBL/GenBank/DDBJ whole genome shotgun (WGS) entry which is preliminary data.</text>
</comment>
<dbReference type="SMART" id="SM00454">
    <property type="entry name" value="SAM"/>
    <property type="match status" value="1"/>
</dbReference>
<evidence type="ECO:0000313" key="4">
    <source>
        <dbReference type="EMBL" id="KAF8756315.1"/>
    </source>
</evidence>
<dbReference type="OrthoDB" id="539213at2759"/>
<accession>A0A835FGV4</accession>
<dbReference type="PANTHER" id="PTHR10627">
    <property type="entry name" value="SCP160"/>
    <property type="match status" value="1"/>
</dbReference>
<dbReference type="InterPro" id="IPR013761">
    <property type="entry name" value="SAM/pointed_sf"/>
</dbReference>
<dbReference type="InterPro" id="IPR001660">
    <property type="entry name" value="SAM"/>
</dbReference>
<evidence type="ECO:0000313" key="5">
    <source>
        <dbReference type="Proteomes" id="UP000636709"/>
    </source>
</evidence>
<keyword evidence="5" id="KW-1185">Reference proteome</keyword>